<dbReference type="AlphaFoldDB" id="A0A227KKE1"/>
<keyword evidence="1" id="KW-0175">Coiled coil</keyword>
<dbReference type="Pfam" id="PF08011">
    <property type="entry name" value="PDDEXK_9"/>
    <property type="match status" value="1"/>
</dbReference>
<keyword evidence="3" id="KW-1185">Reference proteome</keyword>
<name>A0A227KKE1_9BURK</name>
<dbReference type="EMBL" id="NHMP01000004">
    <property type="protein sequence ID" value="OXE47810.1"/>
    <property type="molecule type" value="Genomic_DNA"/>
</dbReference>
<sequence length="60" mass="7284">MEFKCAERAENASKKLEEAVSQLNEENYRLQRRDAEIIRFVLVFSLEKREYVEWKAFRSV</sequence>
<dbReference type="InterPro" id="IPR012547">
    <property type="entry name" value="PDDEXK_9"/>
</dbReference>
<gene>
    <name evidence="2" type="ORF">ADH67_08535</name>
</gene>
<feature type="coiled-coil region" evidence="1">
    <location>
        <begin position="6"/>
        <end position="33"/>
    </location>
</feature>
<dbReference type="GeneID" id="78362853"/>
<protein>
    <submittedName>
        <fullName evidence="2">Uncharacterized protein</fullName>
    </submittedName>
</protein>
<reference evidence="3" key="1">
    <citation type="submission" date="2017-05" db="EMBL/GenBank/DDBJ databases">
        <title>Improved OligoMM genomes.</title>
        <authorList>
            <person name="Garzetti D."/>
        </authorList>
    </citation>
    <scope>NUCLEOTIDE SEQUENCE [LARGE SCALE GENOMIC DNA]</scope>
    <source>
        <strain evidence="3">YL45</strain>
    </source>
</reference>
<comment type="caution">
    <text evidence="2">The sequence shown here is derived from an EMBL/GenBank/DDBJ whole genome shotgun (WGS) entry which is preliminary data.</text>
</comment>
<evidence type="ECO:0000313" key="2">
    <source>
        <dbReference type="EMBL" id="OXE47810.1"/>
    </source>
</evidence>
<proteinExistence type="predicted"/>
<evidence type="ECO:0000313" key="3">
    <source>
        <dbReference type="Proteomes" id="UP000214610"/>
    </source>
</evidence>
<dbReference type="Proteomes" id="UP000214610">
    <property type="component" value="Unassembled WGS sequence"/>
</dbReference>
<accession>A0A227KKE1</accession>
<organism evidence="2 3">
    <name type="scientific">Turicimonas muris</name>
    <dbReference type="NCBI Taxonomy" id="1796652"/>
    <lineage>
        <taxon>Bacteria</taxon>
        <taxon>Pseudomonadati</taxon>
        <taxon>Pseudomonadota</taxon>
        <taxon>Betaproteobacteria</taxon>
        <taxon>Burkholderiales</taxon>
        <taxon>Sutterellaceae</taxon>
        <taxon>Turicimonas</taxon>
    </lineage>
</organism>
<evidence type="ECO:0000256" key="1">
    <source>
        <dbReference type="SAM" id="Coils"/>
    </source>
</evidence>
<dbReference type="RefSeq" id="WP_066595397.1">
    <property type="nucleotide sequence ID" value="NZ_CAJTBZ010000052.1"/>
</dbReference>